<dbReference type="InterPro" id="IPR029044">
    <property type="entry name" value="Nucleotide-diphossugar_trans"/>
</dbReference>
<sequence>MNREAAAQHAGAIRSSWTTRSGWARRLADPVLWGTVGAVALTAHAAVNARRLRRPPADPPETPVRVSVLLPLRDEEHRVEPCLRALLAQRGVPGLEIVVLDDGSTDRTAAVVRRIAAGDARVRLLTGVPLPRGWLGKPHACQQLADAADPASEVLVFVDADVVLTPDAVAAALAVLDESGLDLISPYPRQVAAGAAERLVQPLLQWSWLTTLPLGIAERSPRPSLTAANGQFLLVTRKAYDAAGGHAAVRADVLEDIGLLRAVKRAGGRGVVTDGSTIAACRMYESWPELRDGYGKSLWAAFGSPTGAAATVGFLGLLYVLPVTTALRGNRLGLLGYAAGVAGRVVAARASGGRAWPDALAHPASIVTFGYLVARSLVHHRRGTLTWKGRRLG</sequence>
<dbReference type="OrthoDB" id="9806525at2"/>
<keyword evidence="3" id="KW-0808">Transferase</keyword>
<feature type="transmembrane region" description="Helical" evidence="1">
    <location>
        <begin position="298"/>
        <end position="320"/>
    </location>
</feature>
<proteinExistence type="predicted"/>
<evidence type="ECO:0000259" key="2">
    <source>
        <dbReference type="Pfam" id="PF00535"/>
    </source>
</evidence>
<dbReference type="CDD" id="cd00761">
    <property type="entry name" value="Glyco_tranf_GTA_type"/>
    <property type="match status" value="1"/>
</dbReference>
<dbReference type="RefSeq" id="WP_084740144.1">
    <property type="nucleotide sequence ID" value="NZ_FRCS01000001.1"/>
</dbReference>
<dbReference type="Pfam" id="PF00535">
    <property type="entry name" value="Glycos_transf_2"/>
    <property type="match status" value="1"/>
</dbReference>
<dbReference type="PANTHER" id="PTHR43646">
    <property type="entry name" value="GLYCOSYLTRANSFERASE"/>
    <property type="match status" value="1"/>
</dbReference>
<accession>A0A1M7IL36</accession>
<name>A0A1M7IL36_9ACTN</name>
<feature type="domain" description="Glycosyltransferase 2-like" evidence="2">
    <location>
        <begin position="67"/>
        <end position="189"/>
    </location>
</feature>
<reference evidence="3 4" key="1">
    <citation type="submission" date="2016-11" db="EMBL/GenBank/DDBJ databases">
        <authorList>
            <person name="Jaros S."/>
            <person name="Januszkiewicz K."/>
            <person name="Wedrychowicz H."/>
        </authorList>
    </citation>
    <scope>NUCLEOTIDE SEQUENCE [LARGE SCALE GENOMIC DNA]</scope>
    <source>
        <strain evidence="3 4">DSM 46144</strain>
    </source>
</reference>
<dbReference type="EMBL" id="FRCS01000001">
    <property type="protein sequence ID" value="SHM41504.1"/>
    <property type="molecule type" value="Genomic_DNA"/>
</dbReference>
<dbReference type="Proteomes" id="UP000184440">
    <property type="component" value="Unassembled WGS sequence"/>
</dbReference>
<keyword evidence="4" id="KW-1185">Reference proteome</keyword>
<keyword evidence="1" id="KW-1133">Transmembrane helix</keyword>
<dbReference type="PANTHER" id="PTHR43646:SF3">
    <property type="entry name" value="SLR1566 PROTEIN"/>
    <property type="match status" value="1"/>
</dbReference>
<keyword evidence="1" id="KW-0472">Membrane</keyword>
<evidence type="ECO:0000256" key="1">
    <source>
        <dbReference type="SAM" id="Phobius"/>
    </source>
</evidence>
<dbReference type="Gene3D" id="3.90.550.10">
    <property type="entry name" value="Spore Coat Polysaccharide Biosynthesis Protein SpsA, Chain A"/>
    <property type="match status" value="1"/>
</dbReference>
<dbReference type="InterPro" id="IPR001173">
    <property type="entry name" value="Glyco_trans_2-like"/>
</dbReference>
<organism evidence="3 4">
    <name type="scientific">Cryptosporangium aurantiacum</name>
    <dbReference type="NCBI Taxonomy" id="134849"/>
    <lineage>
        <taxon>Bacteria</taxon>
        <taxon>Bacillati</taxon>
        <taxon>Actinomycetota</taxon>
        <taxon>Actinomycetes</taxon>
        <taxon>Cryptosporangiales</taxon>
        <taxon>Cryptosporangiaceae</taxon>
        <taxon>Cryptosporangium</taxon>
    </lineage>
</organism>
<dbReference type="SUPFAM" id="SSF53448">
    <property type="entry name" value="Nucleotide-diphospho-sugar transferases"/>
    <property type="match status" value="1"/>
</dbReference>
<evidence type="ECO:0000313" key="3">
    <source>
        <dbReference type="EMBL" id="SHM41504.1"/>
    </source>
</evidence>
<protein>
    <submittedName>
        <fullName evidence="3">Glycosyl transferase family 2</fullName>
    </submittedName>
</protein>
<dbReference type="GO" id="GO:0016740">
    <property type="term" value="F:transferase activity"/>
    <property type="evidence" value="ECO:0007669"/>
    <property type="project" value="UniProtKB-KW"/>
</dbReference>
<evidence type="ECO:0000313" key="4">
    <source>
        <dbReference type="Proteomes" id="UP000184440"/>
    </source>
</evidence>
<dbReference type="STRING" id="134849.SAMN05443668_101529"/>
<gene>
    <name evidence="3" type="ORF">SAMN05443668_101529</name>
</gene>
<dbReference type="AlphaFoldDB" id="A0A1M7IL36"/>
<keyword evidence="1" id="KW-0812">Transmembrane</keyword>